<evidence type="ECO:0000313" key="2">
    <source>
        <dbReference type="Proteomes" id="UP000248044"/>
    </source>
</evidence>
<evidence type="ECO:0000313" key="1">
    <source>
        <dbReference type="EMBL" id="AWR93256.1"/>
    </source>
</evidence>
<proteinExistence type="predicted"/>
<protein>
    <submittedName>
        <fullName evidence="1">Uncharacterized protein</fullName>
    </submittedName>
</protein>
<keyword evidence="2" id="KW-1185">Reference proteome</keyword>
<organism evidence="1 2">
    <name type="scientific">Acidianus brierleyi</name>
    <dbReference type="NCBI Taxonomy" id="41673"/>
    <lineage>
        <taxon>Archaea</taxon>
        <taxon>Thermoproteota</taxon>
        <taxon>Thermoprotei</taxon>
        <taxon>Sulfolobales</taxon>
        <taxon>Sulfolobaceae</taxon>
        <taxon>Acidianus</taxon>
    </lineage>
</organism>
<reference evidence="1 2" key="1">
    <citation type="submission" date="2018-05" db="EMBL/GenBank/DDBJ databases">
        <title>Complete Genome Sequences of Extremely Thermoacidophilic, Metal-Mobilizing Type-Strain Members of the Archaeal Family Sulfolobaceae: Acidianus brierleyi DSM-1651T, Acidianus sulfidivorans DSM-18786T, Metallosphaera hakonensis DSM-7519T, and Metallosphaera prunae DSM-10039T.</title>
        <authorList>
            <person name="Counts J.A."/>
            <person name="Kelly R.M."/>
        </authorList>
    </citation>
    <scope>NUCLEOTIDE SEQUENCE [LARGE SCALE GENOMIC DNA]</scope>
    <source>
        <strain evidence="1 2">DSM 1651</strain>
    </source>
</reference>
<gene>
    <name evidence="1" type="ORF">DFR85_00145</name>
</gene>
<name>A0A2U9IB51_9CREN</name>
<sequence>MGIKPHVAGWLYVPRDLTCGTTSRVGVCKNLRGRSHTYSTLSPNKINNTTRIIIEKFKNQEKEYYTWKGR</sequence>
<dbReference type="EMBL" id="CP029289">
    <property type="protein sequence ID" value="AWR93256.1"/>
    <property type="molecule type" value="Genomic_DNA"/>
</dbReference>
<dbReference type="AlphaFoldDB" id="A0A2U9IB51"/>
<accession>A0A2U9IB51</accession>
<dbReference type="Proteomes" id="UP000248044">
    <property type="component" value="Chromosome"/>
</dbReference>